<dbReference type="InterPro" id="IPR000537">
    <property type="entry name" value="UbiA_prenyltransferase"/>
</dbReference>
<keyword evidence="2 6" id="KW-0812">Transmembrane</keyword>
<feature type="transmembrane region" description="Helical" evidence="6">
    <location>
        <begin position="251"/>
        <end position="268"/>
    </location>
</feature>
<dbReference type="Gene3D" id="1.10.357.140">
    <property type="entry name" value="UbiA prenyltransferase"/>
    <property type="match status" value="1"/>
</dbReference>
<dbReference type="Gene3D" id="1.20.120.1780">
    <property type="entry name" value="UbiA prenyltransferase"/>
    <property type="match status" value="1"/>
</dbReference>
<gene>
    <name evidence="7" type="ORF">Daura_01345</name>
</gene>
<evidence type="ECO:0000256" key="3">
    <source>
        <dbReference type="ARBA" id="ARBA00022989"/>
    </source>
</evidence>
<dbReference type="Proteomes" id="UP001058003">
    <property type="component" value="Chromosome"/>
</dbReference>
<organism evidence="7 8">
    <name type="scientific">Dactylosporangium aurantiacum</name>
    <dbReference type="NCBI Taxonomy" id="35754"/>
    <lineage>
        <taxon>Bacteria</taxon>
        <taxon>Bacillati</taxon>
        <taxon>Actinomycetota</taxon>
        <taxon>Actinomycetes</taxon>
        <taxon>Micromonosporales</taxon>
        <taxon>Micromonosporaceae</taxon>
        <taxon>Dactylosporangium</taxon>
    </lineage>
</organism>
<protein>
    <submittedName>
        <fullName evidence="7">UbiA family prenyltransferase</fullName>
    </submittedName>
</protein>
<evidence type="ECO:0000313" key="8">
    <source>
        <dbReference type="Proteomes" id="UP001058003"/>
    </source>
</evidence>
<accession>A0A9Q9IT15</accession>
<feature type="transmembrane region" description="Helical" evidence="6">
    <location>
        <begin position="159"/>
        <end position="178"/>
    </location>
</feature>
<feature type="transmembrane region" description="Helical" evidence="6">
    <location>
        <begin position="134"/>
        <end position="152"/>
    </location>
</feature>
<feature type="region of interest" description="Disordered" evidence="5">
    <location>
        <begin position="1"/>
        <end position="26"/>
    </location>
</feature>
<sequence length="302" mass="30926">MLTRVVTRPARRSHGSRLTRNPSDSHTCGMSVASAIVRTSHPEPAVAVTAVAALLSFGLGRTWPGVLVAAATVLASQLSIGWVNDALDAPRDAAVGRTDKPVATGAISRRLVFTLGVTAAVVMVPLGFVSGITAGFVALLALVSALLYDWPLKSTPVSVLPYALSFACLPAFVVIGAGLVPPPWLLAAGALLGAGAHFVNALPDLDDDVRTGVRGLPHLLGRRGSLGAAAVLLLAATAALAFGPPGPPAPLFWPTLAVALVALSIGVYAMRRNPSSRVPFLSVIAVALIDVLFLLVSGLNLD</sequence>
<dbReference type="Pfam" id="PF01040">
    <property type="entry name" value="UbiA"/>
    <property type="match status" value="1"/>
</dbReference>
<reference evidence="7" key="1">
    <citation type="submission" date="2021-04" db="EMBL/GenBank/DDBJ databases">
        <title>Dactylosporangium aurantiacum NRRL B-8018 full assembly.</title>
        <authorList>
            <person name="Hartkoorn R.C."/>
            <person name="Beaudoing E."/>
            <person name="Hot D."/>
        </authorList>
    </citation>
    <scope>NUCLEOTIDE SEQUENCE</scope>
    <source>
        <strain evidence="7">NRRL B-8018</strain>
    </source>
</reference>
<feature type="transmembrane region" description="Helical" evidence="6">
    <location>
        <begin position="224"/>
        <end position="245"/>
    </location>
</feature>
<dbReference type="GO" id="GO:0016020">
    <property type="term" value="C:membrane"/>
    <property type="evidence" value="ECO:0007669"/>
    <property type="project" value="UniProtKB-SubCell"/>
</dbReference>
<dbReference type="InterPro" id="IPR044878">
    <property type="entry name" value="UbiA_sf"/>
</dbReference>
<comment type="subcellular location">
    <subcellularLocation>
        <location evidence="1">Membrane</location>
        <topology evidence="1">Multi-pass membrane protein</topology>
    </subcellularLocation>
</comment>
<evidence type="ECO:0000256" key="6">
    <source>
        <dbReference type="SAM" id="Phobius"/>
    </source>
</evidence>
<dbReference type="AlphaFoldDB" id="A0A9Q9IT15"/>
<keyword evidence="4 6" id="KW-0472">Membrane</keyword>
<evidence type="ECO:0000256" key="5">
    <source>
        <dbReference type="SAM" id="MobiDB-lite"/>
    </source>
</evidence>
<evidence type="ECO:0000256" key="1">
    <source>
        <dbReference type="ARBA" id="ARBA00004141"/>
    </source>
</evidence>
<dbReference type="GO" id="GO:0016765">
    <property type="term" value="F:transferase activity, transferring alkyl or aryl (other than methyl) groups"/>
    <property type="evidence" value="ECO:0007669"/>
    <property type="project" value="InterPro"/>
</dbReference>
<evidence type="ECO:0000313" key="7">
    <source>
        <dbReference type="EMBL" id="UWZ59287.1"/>
    </source>
</evidence>
<name>A0A9Q9IT15_9ACTN</name>
<dbReference type="EMBL" id="CP073767">
    <property type="protein sequence ID" value="UWZ59287.1"/>
    <property type="molecule type" value="Genomic_DNA"/>
</dbReference>
<proteinExistence type="predicted"/>
<keyword evidence="8" id="KW-1185">Reference proteome</keyword>
<evidence type="ECO:0000256" key="2">
    <source>
        <dbReference type="ARBA" id="ARBA00022692"/>
    </source>
</evidence>
<dbReference type="KEGG" id="daur:Daura_01345"/>
<feature type="transmembrane region" description="Helical" evidence="6">
    <location>
        <begin position="280"/>
        <end position="299"/>
    </location>
</feature>
<evidence type="ECO:0000256" key="4">
    <source>
        <dbReference type="ARBA" id="ARBA00023136"/>
    </source>
</evidence>
<keyword evidence="3 6" id="KW-1133">Transmembrane helix</keyword>